<dbReference type="EMBL" id="BAAAYV010000006">
    <property type="protein sequence ID" value="GAA3655312.1"/>
    <property type="molecule type" value="Genomic_DNA"/>
</dbReference>
<keyword evidence="7" id="KW-1185">Reference proteome</keyword>
<feature type="domain" description="ABC transporter" evidence="5">
    <location>
        <begin position="8"/>
        <end position="249"/>
    </location>
</feature>
<dbReference type="PANTHER" id="PTHR43776">
    <property type="entry name" value="TRANSPORT ATP-BINDING PROTEIN"/>
    <property type="match status" value="1"/>
</dbReference>
<evidence type="ECO:0000256" key="1">
    <source>
        <dbReference type="ARBA" id="ARBA00005417"/>
    </source>
</evidence>
<reference evidence="7" key="1">
    <citation type="journal article" date="2019" name="Int. J. Syst. Evol. Microbiol.">
        <title>The Global Catalogue of Microorganisms (GCM) 10K type strain sequencing project: providing services to taxonomists for standard genome sequencing and annotation.</title>
        <authorList>
            <consortium name="The Broad Institute Genomics Platform"/>
            <consortium name="The Broad Institute Genome Sequencing Center for Infectious Disease"/>
            <person name="Wu L."/>
            <person name="Ma J."/>
        </authorList>
    </citation>
    <scope>NUCLEOTIDE SEQUENCE [LARGE SCALE GENOMIC DNA]</scope>
    <source>
        <strain evidence="7">JCM 16546</strain>
    </source>
</reference>
<comment type="similarity">
    <text evidence="1">Belongs to the ABC transporter superfamily.</text>
</comment>
<proteinExistence type="inferred from homology"/>
<dbReference type="InterPro" id="IPR003593">
    <property type="entry name" value="AAA+_ATPase"/>
</dbReference>
<organism evidence="6 7">
    <name type="scientific">Microbacterium marinilacus</name>
    <dbReference type="NCBI Taxonomy" id="415209"/>
    <lineage>
        <taxon>Bacteria</taxon>
        <taxon>Bacillati</taxon>
        <taxon>Actinomycetota</taxon>
        <taxon>Actinomycetes</taxon>
        <taxon>Micrococcales</taxon>
        <taxon>Microbacteriaceae</taxon>
        <taxon>Microbacterium</taxon>
    </lineage>
</organism>
<dbReference type="InterPro" id="IPR013563">
    <property type="entry name" value="Oligopep_ABC_C"/>
</dbReference>
<dbReference type="InterPro" id="IPR050319">
    <property type="entry name" value="ABC_transp_ATP-bind"/>
</dbReference>
<dbReference type="CDD" id="cd03257">
    <property type="entry name" value="ABC_NikE_OppD_transporters"/>
    <property type="match status" value="1"/>
</dbReference>
<dbReference type="SMART" id="SM00382">
    <property type="entry name" value="AAA"/>
    <property type="match status" value="1"/>
</dbReference>
<dbReference type="InterPro" id="IPR017871">
    <property type="entry name" value="ABC_transporter-like_CS"/>
</dbReference>
<keyword evidence="4" id="KW-0067">ATP-binding</keyword>
<dbReference type="PROSITE" id="PS00211">
    <property type="entry name" value="ABC_TRANSPORTER_1"/>
    <property type="match status" value="1"/>
</dbReference>
<keyword evidence="2" id="KW-0813">Transport</keyword>
<dbReference type="InterPro" id="IPR003439">
    <property type="entry name" value="ABC_transporter-like_ATP-bd"/>
</dbReference>
<dbReference type="PROSITE" id="PS50893">
    <property type="entry name" value="ABC_TRANSPORTER_2"/>
    <property type="match status" value="1"/>
</dbReference>
<sequence>MTGPLLDVRGIHVSLGRLPKTRILHGVDLTVSAGEIVGLIGETGSGKTTLARAVLGLDPVESGSIEVEGAETASLRGRARRAFRRSGTVQYVFQDPLRSLDPDRTVFESVAEGLEVRREPKDAVRTRVAEALDLVGLAPELADRHPGQLSGGQRQRVAFARAVAPEPKLLICDEPVSALDASSRVRILELLERLSAERGLAILLITHDLGTLAGLAHRVAVLYRGRVVEQGDTRRVLTEPTHPYTRLLMASVPTIDGTGAGPEERRALRDAVRDLAPVP</sequence>
<comment type="caution">
    <text evidence="6">The sequence shown here is derived from an EMBL/GenBank/DDBJ whole genome shotgun (WGS) entry which is preliminary data.</text>
</comment>
<evidence type="ECO:0000259" key="5">
    <source>
        <dbReference type="PROSITE" id="PS50893"/>
    </source>
</evidence>
<keyword evidence="3" id="KW-0547">Nucleotide-binding</keyword>
<evidence type="ECO:0000256" key="2">
    <source>
        <dbReference type="ARBA" id="ARBA00022448"/>
    </source>
</evidence>
<evidence type="ECO:0000256" key="3">
    <source>
        <dbReference type="ARBA" id="ARBA00022741"/>
    </source>
</evidence>
<name>A0ABP7BB63_9MICO</name>
<gene>
    <name evidence="6" type="ORF">GCM10022202_14290</name>
</gene>
<dbReference type="InterPro" id="IPR027417">
    <property type="entry name" value="P-loop_NTPase"/>
</dbReference>
<dbReference type="Pfam" id="PF00005">
    <property type="entry name" value="ABC_tran"/>
    <property type="match status" value="1"/>
</dbReference>
<evidence type="ECO:0000313" key="6">
    <source>
        <dbReference type="EMBL" id="GAA3655312.1"/>
    </source>
</evidence>
<dbReference type="Proteomes" id="UP001410795">
    <property type="component" value="Unassembled WGS sequence"/>
</dbReference>
<protein>
    <recommendedName>
        <fullName evidence="5">ABC transporter domain-containing protein</fullName>
    </recommendedName>
</protein>
<dbReference type="Gene3D" id="3.40.50.300">
    <property type="entry name" value="P-loop containing nucleotide triphosphate hydrolases"/>
    <property type="match status" value="1"/>
</dbReference>
<dbReference type="SUPFAM" id="SSF52540">
    <property type="entry name" value="P-loop containing nucleoside triphosphate hydrolases"/>
    <property type="match status" value="1"/>
</dbReference>
<evidence type="ECO:0000256" key="4">
    <source>
        <dbReference type="ARBA" id="ARBA00022840"/>
    </source>
</evidence>
<dbReference type="Pfam" id="PF08352">
    <property type="entry name" value="oligo_HPY"/>
    <property type="match status" value="1"/>
</dbReference>
<dbReference type="PANTHER" id="PTHR43776:SF7">
    <property type="entry name" value="D,D-DIPEPTIDE TRANSPORT ATP-BINDING PROTEIN DDPF-RELATED"/>
    <property type="match status" value="1"/>
</dbReference>
<evidence type="ECO:0000313" key="7">
    <source>
        <dbReference type="Proteomes" id="UP001410795"/>
    </source>
</evidence>
<accession>A0ABP7BB63</accession>
<dbReference type="RefSeq" id="WP_221860394.1">
    <property type="nucleotide sequence ID" value="NZ_BAAAYV010000006.1"/>
</dbReference>